<feature type="binding site" evidence="5">
    <location>
        <position position="270"/>
    </location>
    <ligand>
        <name>isopentenyl diphosphate</name>
        <dbReference type="ChEBI" id="CHEBI:128769"/>
    </ligand>
</feature>
<dbReference type="GO" id="GO:0051539">
    <property type="term" value="F:4 iron, 4 sulfur cluster binding"/>
    <property type="evidence" value="ECO:0007669"/>
    <property type="project" value="UniProtKB-UniRule"/>
</dbReference>
<comment type="pathway">
    <text evidence="5">Isoprenoid biosynthesis; dimethylallyl diphosphate biosynthesis; dimethylallyl diphosphate from (2E)-4-hydroxy-3-methylbutenyl diphosphate: step 1/1.</text>
</comment>
<dbReference type="GO" id="GO:0050992">
    <property type="term" value="P:dimethylallyl diphosphate biosynthetic process"/>
    <property type="evidence" value="ECO:0007669"/>
    <property type="project" value="UniProtKB-UniRule"/>
</dbReference>
<dbReference type="HAMAP" id="MF_00191">
    <property type="entry name" value="IspH"/>
    <property type="match status" value="1"/>
</dbReference>
<dbReference type="Proteomes" id="UP000520291">
    <property type="component" value="Unassembled WGS sequence"/>
</dbReference>
<dbReference type="EMBL" id="QSLA01000003">
    <property type="protein sequence ID" value="RHF11082.1"/>
    <property type="molecule type" value="Genomic_DNA"/>
</dbReference>
<dbReference type="Proteomes" id="UP000679226">
    <property type="component" value="Chromosome"/>
</dbReference>
<evidence type="ECO:0000313" key="6">
    <source>
        <dbReference type="EMBL" id="KAA5277289.1"/>
    </source>
</evidence>
<reference evidence="6 15" key="3">
    <citation type="journal article" date="2019" name="Nat. Med.">
        <title>A library of human gut bacterial isolates paired with longitudinal multiomics data enables mechanistic microbiome research.</title>
        <authorList>
            <person name="Poyet M."/>
            <person name="Groussin M."/>
            <person name="Gibbons S.M."/>
            <person name="Avila-Pacheco J."/>
            <person name="Jiang X."/>
            <person name="Kearney S.M."/>
            <person name="Perrotta A.R."/>
            <person name="Berdy B."/>
            <person name="Zhao S."/>
            <person name="Lieberman T.D."/>
            <person name="Swanson P.K."/>
            <person name="Smith M."/>
            <person name="Roesemann S."/>
            <person name="Alexander J.E."/>
            <person name="Rich S.A."/>
            <person name="Livny J."/>
            <person name="Vlamakis H."/>
            <person name="Clish C."/>
            <person name="Bullock K."/>
            <person name="Deik A."/>
            <person name="Scott J."/>
            <person name="Pierce K.A."/>
            <person name="Xavier R.J."/>
            <person name="Alm E.J."/>
        </authorList>
    </citation>
    <scope>NUCLEOTIDE SEQUENCE [LARGE SCALE GENOMIC DNA]</scope>
    <source>
        <strain evidence="6 15">BIOML-A1</strain>
    </source>
</reference>
<feature type="binding site" evidence="5">
    <location>
        <position position="226"/>
    </location>
    <ligand>
        <name>isopentenyl diphosphate</name>
        <dbReference type="ChEBI" id="CHEBI:128769"/>
    </ligand>
</feature>
<dbReference type="EMBL" id="UFSX01000002">
    <property type="protein sequence ID" value="SUV44156.1"/>
    <property type="molecule type" value="Genomic_DNA"/>
</dbReference>
<evidence type="ECO:0000256" key="3">
    <source>
        <dbReference type="ARBA" id="ARBA00023004"/>
    </source>
</evidence>
<evidence type="ECO:0000256" key="2">
    <source>
        <dbReference type="ARBA" id="ARBA00022723"/>
    </source>
</evidence>
<evidence type="ECO:0000313" key="10">
    <source>
        <dbReference type="EMBL" id="RYT78206.1"/>
    </source>
</evidence>
<reference evidence="8" key="6">
    <citation type="journal article" date="2021" name="PLoS Genet.">
        <title>Mobile Type VI secretion system loci of the gut Bacteroidales display extensive intra-ecosystem transfer, multi-species spread and geographical clustering.</title>
        <authorList>
            <person name="Garcia-Bayona L."/>
            <person name="Coyne M.J."/>
            <person name="Comstock L.E."/>
        </authorList>
    </citation>
    <scope>NUCLEOTIDE SEQUENCE</scope>
    <source>
        <strain evidence="8">CL11T00C20</strain>
    </source>
</reference>
<feature type="binding site" evidence="5">
    <location>
        <position position="228"/>
    </location>
    <ligand>
        <name>(2E)-4-hydroxy-3-methylbut-2-enyl diphosphate</name>
        <dbReference type="ChEBI" id="CHEBI:128753"/>
    </ligand>
</feature>
<feature type="binding site" evidence="5">
    <location>
        <position position="226"/>
    </location>
    <ligand>
        <name>dimethylallyl diphosphate</name>
        <dbReference type="ChEBI" id="CHEBI:57623"/>
    </ligand>
</feature>
<keyword evidence="5 11" id="KW-0560">Oxidoreductase</keyword>
<dbReference type="GO" id="GO:0016114">
    <property type="term" value="P:terpenoid biosynthetic process"/>
    <property type="evidence" value="ECO:0007669"/>
    <property type="project" value="UniProtKB-UniRule"/>
</dbReference>
<evidence type="ECO:0000313" key="13">
    <source>
        <dbReference type="Proteomes" id="UP000283538"/>
    </source>
</evidence>
<reference evidence="10 14" key="4">
    <citation type="journal article" date="2019" name="Science, e1252229">
        <title>Invertible promoters mediate bacterial phase variation, antibiotic resistance, and host adaptation in the gut.</title>
        <authorList>
            <person name="Jiang X."/>
            <person name="Hall A.B."/>
            <person name="Arthur T.D."/>
            <person name="Plichta D.R."/>
            <person name="Covington C.T."/>
            <person name="Poyet M."/>
            <person name="Crothers J."/>
            <person name="Moses P.L."/>
            <person name="Tolonen A.C."/>
            <person name="Vlamakis H."/>
            <person name="Alm E.J."/>
            <person name="Xavier R.J."/>
        </authorList>
    </citation>
    <scope>NUCLEOTIDE SEQUENCE [LARGE SCALE GENOMIC DNA]</scope>
    <source>
        <strain evidence="14">bj_0095</strain>
        <strain evidence="10">Bj_0095</strain>
    </source>
</reference>
<feature type="binding site" evidence="5">
    <location>
        <position position="129"/>
    </location>
    <ligand>
        <name>dimethylallyl diphosphate</name>
        <dbReference type="ChEBI" id="CHEBI:57623"/>
    </ligand>
</feature>
<feature type="binding site" evidence="5">
    <location>
        <position position="227"/>
    </location>
    <ligand>
        <name>(2E)-4-hydroxy-3-methylbut-2-enyl diphosphate</name>
        <dbReference type="ChEBI" id="CHEBI:128753"/>
    </ligand>
</feature>
<dbReference type="UniPathway" id="UPA00056">
    <property type="reaction ID" value="UER00097"/>
</dbReference>
<keyword evidence="1 5" id="KW-0004">4Fe-4S</keyword>
<keyword evidence="5" id="KW-0414">Isoprene biosynthesis</keyword>
<feature type="binding site" evidence="5">
    <location>
        <position position="198"/>
    </location>
    <ligand>
        <name>[4Fe-4S] cluster</name>
        <dbReference type="ChEBI" id="CHEBI:49883"/>
    </ligand>
</feature>
<sequence>MAKVEIDEGSGFCFGVVTAINKAEEELTKGGTLYCLGDIVHNSREVERLKAMGLITINHEEFNRLHDVKVLLRAHGEPPETYTIARRNNIEIIDATCPVVLRLQKKIKQEYIQEDDEEKQIVIYGKNGHAEVLGLVGQTTGQAIVIEKLEEAGMLDFSKSIRLYSQTTKSLDEFQKIVEYIKEHISPDVTFEYYDTICRQVANRIPNIKKFAASHDLVFFVSGKKSSNGKILFSECKKVNPNSHLIDSAEEIDNELLLGAESIGICGATSTPKWLMEEISEAIKSRI</sequence>
<feature type="binding site" evidence="5">
    <location>
        <position position="97"/>
    </location>
    <ligand>
        <name>[4Fe-4S] cluster</name>
        <dbReference type="ChEBI" id="CHEBI:49883"/>
    </ligand>
</feature>
<dbReference type="Gene3D" id="3.40.1010.20">
    <property type="entry name" value="4-hydroxy-3-methylbut-2-enyl diphosphate reductase, catalytic domain"/>
    <property type="match status" value="2"/>
</dbReference>
<keyword evidence="15" id="KW-1185">Reference proteome</keyword>
<proteinExistence type="inferred from homology"/>
<feature type="binding site" evidence="5">
    <location>
        <position position="75"/>
    </location>
    <ligand>
        <name>isopentenyl diphosphate</name>
        <dbReference type="ChEBI" id="CHEBI:128769"/>
    </ligand>
</feature>
<dbReference type="OrthoDB" id="9777362at2"/>
<dbReference type="RefSeq" id="WP_004288577.1">
    <property type="nucleotide sequence ID" value="NZ_CABKNQ010000020.1"/>
</dbReference>
<feature type="binding site" evidence="5">
    <location>
        <position position="75"/>
    </location>
    <ligand>
        <name>(2E)-4-hydroxy-3-methylbut-2-enyl diphosphate</name>
        <dbReference type="ChEBI" id="CHEBI:128753"/>
    </ligand>
</feature>
<feature type="binding site" evidence="5">
    <location>
        <position position="41"/>
    </location>
    <ligand>
        <name>(2E)-4-hydroxy-3-methylbut-2-enyl diphosphate</name>
        <dbReference type="ChEBI" id="CHEBI:128753"/>
    </ligand>
</feature>
<feature type="binding site" evidence="5">
    <location>
        <position position="227"/>
    </location>
    <ligand>
        <name>dimethylallyl diphosphate</name>
        <dbReference type="ChEBI" id="CHEBI:57623"/>
    </ligand>
</feature>
<comment type="catalytic activity">
    <reaction evidence="5">
        <text>dimethylallyl diphosphate + 2 oxidized [2Fe-2S]-[ferredoxin] + H2O = (2E)-4-hydroxy-3-methylbut-2-enyl diphosphate + 2 reduced [2Fe-2S]-[ferredoxin] + 2 H(+)</text>
        <dbReference type="Rhea" id="RHEA:24825"/>
        <dbReference type="Rhea" id="RHEA-COMP:10000"/>
        <dbReference type="Rhea" id="RHEA-COMP:10001"/>
        <dbReference type="ChEBI" id="CHEBI:15377"/>
        <dbReference type="ChEBI" id="CHEBI:15378"/>
        <dbReference type="ChEBI" id="CHEBI:33737"/>
        <dbReference type="ChEBI" id="CHEBI:33738"/>
        <dbReference type="ChEBI" id="CHEBI:57623"/>
        <dbReference type="ChEBI" id="CHEBI:128753"/>
        <dbReference type="EC" id="1.17.7.4"/>
    </reaction>
</comment>
<feature type="binding site" evidence="5">
    <location>
        <position position="226"/>
    </location>
    <ligand>
        <name>(2E)-4-hydroxy-3-methylbut-2-enyl diphosphate</name>
        <dbReference type="ChEBI" id="CHEBI:128753"/>
    </ligand>
</feature>
<dbReference type="EMBL" id="VVZX01000001">
    <property type="protein sequence ID" value="KAA5277289.1"/>
    <property type="molecule type" value="Genomic_DNA"/>
</dbReference>
<evidence type="ECO:0000256" key="4">
    <source>
        <dbReference type="ARBA" id="ARBA00023014"/>
    </source>
</evidence>
<feature type="binding site" evidence="5">
    <location>
        <position position="270"/>
    </location>
    <ligand>
        <name>dimethylallyl diphosphate</name>
        <dbReference type="ChEBI" id="CHEBI:57623"/>
    </ligand>
</feature>
<dbReference type="UniPathway" id="UPA00059">
    <property type="reaction ID" value="UER00105"/>
</dbReference>
<dbReference type="GeneID" id="93072153"/>
<gene>
    <name evidence="5 11" type="primary">ispH</name>
    <name evidence="9" type="ORF">DW701_04090</name>
    <name evidence="10" type="ORF">EAJ03_00500</name>
    <name evidence="6" type="ORF">F2Z23_00490</name>
    <name evidence="7" type="ORF">HF841_11770</name>
    <name evidence="8" type="ORF">INE88_00969</name>
    <name evidence="11" type="ORF">NCTC11155_03567</name>
</gene>
<comment type="similarity">
    <text evidence="5">Belongs to the IspH family.</text>
</comment>
<dbReference type="PANTHER" id="PTHR30426">
    <property type="entry name" value="4-HYDROXY-3-METHYLBUT-2-ENYL DIPHOSPHATE REDUCTASE"/>
    <property type="match status" value="1"/>
</dbReference>
<comment type="function">
    <text evidence="5">Catalyzes the conversion of 1-hydroxy-2-methyl-2-(E)-butenyl 4-diphosphate (HMBPP) into a mixture of isopentenyl diphosphate (IPP) and dimethylallyl diphosphate (DMAPP). Acts in the terminal step of the DOXP/MEP pathway for isoprenoid precursor biosynthesis.</text>
</comment>
<reference evidence="11 12" key="1">
    <citation type="submission" date="2018-06" db="EMBL/GenBank/DDBJ databases">
        <authorList>
            <consortium name="Pathogen Informatics"/>
            <person name="Doyle S."/>
        </authorList>
    </citation>
    <scope>NUCLEOTIDE SEQUENCE [LARGE SCALE GENOMIC DNA]</scope>
    <source>
        <strain evidence="11 12">NCTC11155</strain>
    </source>
</reference>
<dbReference type="CDD" id="cd13944">
    <property type="entry name" value="lytB_ispH"/>
    <property type="match status" value="1"/>
</dbReference>
<dbReference type="NCBIfam" id="TIGR00216">
    <property type="entry name" value="ispH_lytB"/>
    <property type="match status" value="1"/>
</dbReference>
<dbReference type="EC" id="1.17.7.4" evidence="5"/>
<evidence type="ECO:0000313" key="11">
    <source>
        <dbReference type="EMBL" id="SUV44156.1"/>
    </source>
</evidence>
<dbReference type="STRING" id="483216.BACEGG_00301"/>
<comment type="cofactor">
    <cofactor evidence="5">
        <name>[4Fe-4S] cluster</name>
        <dbReference type="ChEBI" id="CHEBI:49883"/>
    </cofactor>
    <text evidence="5">Binds 1 [4Fe-4S] cluster per subunit.</text>
</comment>
<dbReference type="PANTHER" id="PTHR30426:SF0">
    <property type="entry name" value="4-HYDROXY-3-METHYLBUT-2-ENYL DIPHOSPHATE REDUCTASE"/>
    <property type="match status" value="1"/>
</dbReference>
<evidence type="ECO:0000313" key="15">
    <source>
        <dbReference type="Proteomes" id="UP000335496"/>
    </source>
</evidence>
<organism evidence="11 12">
    <name type="scientific">Bacteroides eggerthii</name>
    <dbReference type="NCBI Taxonomy" id="28111"/>
    <lineage>
        <taxon>Bacteria</taxon>
        <taxon>Pseudomonadati</taxon>
        <taxon>Bacteroidota</taxon>
        <taxon>Bacteroidia</taxon>
        <taxon>Bacteroidales</taxon>
        <taxon>Bacteroidaceae</taxon>
        <taxon>Bacteroides</taxon>
    </lineage>
</organism>
<dbReference type="Pfam" id="PF02401">
    <property type="entry name" value="LYTB"/>
    <property type="match status" value="1"/>
</dbReference>
<dbReference type="EMBL" id="JABAGL010000014">
    <property type="protein sequence ID" value="NME86688.1"/>
    <property type="molecule type" value="Genomic_DNA"/>
</dbReference>
<dbReference type="GO" id="GO:0051745">
    <property type="term" value="F:4-hydroxy-3-methylbut-2-enyl diphosphate reductase activity"/>
    <property type="evidence" value="ECO:0007669"/>
    <property type="project" value="UniProtKB-UniRule"/>
</dbReference>
<dbReference type="Proteomes" id="UP000254424">
    <property type="component" value="Unassembled WGS sequence"/>
</dbReference>
<feature type="binding site" evidence="5">
    <location>
        <position position="41"/>
    </location>
    <ligand>
        <name>isopentenyl diphosphate</name>
        <dbReference type="ChEBI" id="CHEBI:128769"/>
    </ligand>
</feature>
<keyword evidence="4 5" id="KW-0411">Iron-sulfur</keyword>
<evidence type="ECO:0000313" key="14">
    <source>
        <dbReference type="Proteomes" id="UP000291917"/>
    </source>
</evidence>
<evidence type="ECO:0000313" key="12">
    <source>
        <dbReference type="Proteomes" id="UP000254424"/>
    </source>
</evidence>
<feature type="binding site" evidence="5">
    <location>
        <position position="270"/>
    </location>
    <ligand>
        <name>(2E)-4-hydroxy-3-methylbut-2-enyl diphosphate</name>
        <dbReference type="ChEBI" id="CHEBI:128753"/>
    </ligand>
</feature>
<dbReference type="GO" id="GO:0019288">
    <property type="term" value="P:isopentenyl diphosphate biosynthetic process, methylerythritol 4-phosphate pathway"/>
    <property type="evidence" value="ECO:0007669"/>
    <property type="project" value="UniProtKB-UniRule"/>
</dbReference>
<protein>
    <recommendedName>
        <fullName evidence="5">4-hydroxy-3-methylbut-2-enyl diphosphate reductase</fullName>
        <shortName evidence="5">HMBPP reductase</shortName>
        <ecNumber evidence="5">1.17.7.4</ecNumber>
    </recommendedName>
</protein>
<feature type="binding site" evidence="5">
    <location>
        <position position="167"/>
    </location>
    <ligand>
        <name>(2E)-4-hydroxy-3-methylbut-2-enyl diphosphate</name>
        <dbReference type="ChEBI" id="CHEBI:128753"/>
    </ligand>
</feature>
<dbReference type="Proteomes" id="UP000291917">
    <property type="component" value="Unassembled WGS sequence"/>
</dbReference>
<feature type="binding site" evidence="5">
    <location>
        <position position="227"/>
    </location>
    <ligand>
        <name>isopentenyl diphosphate</name>
        <dbReference type="ChEBI" id="CHEBI:128769"/>
    </ligand>
</feature>
<dbReference type="AlphaFoldDB" id="A0A380ZGQ8"/>
<feature type="binding site" evidence="5">
    <location>
        <position position="228"/>
    </location>
    <ligand>
        <name>isopentenyl diphosphate</name>
        <dbReference type="ChEBI" id="CHEBI:128769"/>
    </ligand>
</feature>
<name>A0A380ZGQ8_9BACE</name>
<evidence type="ECO:0000313" key="16">
    <source>
        <dbReference type="Proteomes" id="UP000520291"/>
    </source>
</evidence>
<comment type="pathway">
    <text evidence="5">Isoprenoid biosynthesis; isopentenyl diphosphate biosynthesis via DXP pathway; isopentenyl diphosphate from 1-deoxy-D-xylulose 5-phosphate: step 6/6.</text>
</comment>
<dbReference type="GO" id="GO:0046872">
    <property type="term" value="F:metal ion binding"/>
    <property type="evidence" value="ECO:0007669"/>
    <property type="project" value="UniProtKB-KW"/>
</dbReference>
<evidence type="ECO:0000256" key="5">
    <source>
        <dbReference type="HAMAP-Rule" id="MF_00191"/>
    </source>
</evidence>
<feature type="binding site" evidence="5">
    <location>
        <position position="228"/>
    </location>
    <ligand>
        <name>dimethylallyl diphosphate</name>
        <dbReference type="ChEBI" id="CHEBI:57623"/>
    </ligand>
</feature>
<evidence type="ECO:0000313" key="8">
    <source>
        <dbReference type="EMBL" id="QUT44179.1"/>
    </source>
</evidence>
<feature type="binding site" evidence="5">
    <location>
        <position position="129"/>
    </location>
    <ligand>
        <name>isopentenyl diphosphate</name>
        <dbReference type="ChEBI" id="CHEBI:128769"/>
    </ligand>
</feature>
<comment type="catalytic activity">
    <reaction evidence="5">
        <text>isopentenyl diphosphate + 2 oxidized [2Fe-2S]-[ferredoxin] + H2O = (2E)-4-hydroxy-3-methylbut-2-enyl diphosphate + 2 reduced [2Fe-2S]-[ferredoxin] + 2 H(+)</text>
        <dbReference type="Rhea" id="RHEA:24488"/>
        <dbReference type="Rhea" id="RHEA-COMP:10000"/>
        <dbReference type="Rhea" id="RHEA-COMP:10001"/>
        <dbReference type="ChEBI" id="CHEBI:15377"/>
        <dbReference type="ChEBI" id="CHEBI:15378"/>
        <dbReference type="ChEBI" id="CHEBI:33737"/>
        <dbReference type="ChEBI" id="CHEBI:33738"/>
        <dbReference type="ChEBI" id="CHEBI:128753"/>
        <dbReference type="ChEBI" id="CHEBI:128769"/>
        <dbReference type="EC" id="1.17.7.4"/>
    </reaction>
</comment>
<dbReference type="NCBIfam" id="NF002187">
    <property type="entry name" value="PRK01045.1-1"/>
    <property type="match status" value="1"/>
</dbReference>
<dbReference type="EMBL" id="CP072227">
    <property type="protein sequence ID" value="QUT44179.1"/>
    <property type="molecule type" value="Genomic_DNA"/>
</dbReference>
<keyword evidence="2 5" id="KW-0479">Metal-binding</keyword>
<reference evidence="9 13" key="2">
    <citation type="submission" date="2018-08" db="EMBL/GenBank/DDBJ databases">
        <title>A genome reference for cultivated species of the human gut microbiota.</title>
        <authorList>
            <person name="Zou Y."/>
            <person name="Xue W."/>
            <person name="Luo G."/>
        </authorList>
    </citation>
    <scope>NUCLEOTIDE SEQUENCE [LARGE SCALE GENOMIC DNA]</scope>
    <source>
        <strain evidence="9 13">AM26-26AC</strain>
    </source>
</reference>
<feature type="active site" description="Proton donor" evidence="5">
    <location>
        <position position="131"/>
    </location>
</feature>
<feature type="binding site" evidence="5">
    <location>
        <position position="129"/>
    </location>
    <ligand>
        <name>(2E)-4-hydroxy-3-methylbut-2-enyl diphosphate</name>
        <dbReference type="ChEBI" id="CHEBI:128753"/>
    </ligand>
</feature>
<feature type="binding site" evidence="5">
    <location>
        <position position="13"/>
    </location>
    <ligand>
        <name>[4Fe-4S] cluster</name>
        <dbReference type="ChEBI" id="CHEBI:49883"/>
    </ligand>
</feature>
<dbReference type="InterPro" id="IPR003451">
    <property type="entry name" value="LytB/IspH"/>
</dbReference>
<evidence type="ECO:0000313" key="7">
    <source>
        <dbReference type="EMBL" id="NME86688.1"/>
    </source>
</evidence>
<feature type="binding site" evidence="5">
    <location>
        <position position="41"/>
    </location>
    <ligand>
        <name>dimethylallyl diphosphate</name>
        <dbReference type="ChEBI" id="CHEBI:57623"/>
    </ligand>
</feature>
<dbReference type="EMBL" id="RCXL01000001">
    <property type="protein sequence ID" value="RYT78206.1"/>
    <property type="molecule type" value="Genomic_DNA"/>
</dbReference>
<reference evidence="7 16" key="5">
    <citation type="submission" date="2020-04" db="EMBL/GenBank/DDBJ databases">
        <authorList>
            <person name="Hitch T.C.A."/>
            <person name="Wylensek D."/>
            <person name="Clavel T."/>
        </authorList>
    </citation>
    <scope>NUCLEOTIDE SEQUENCE [LARGE SCALE GENOMIC DNA]</scope>
    <source>
        <strain evidence="7 16">WCA3-601-WT-5E</strain>
    </source>
</reference>
<dbReference type="KEGG" id="beg:INE88_00969"/>
<evidence type="ECO:0000256" key="1">
    <source>
        <dbReference type="ARBA" id="ARBA00022485"/>
    </source>
</evidence>
<dbReference type="Proteomes" id="UP000283538">
    <property type="component" value="Unassembled WGS sequence"/>
</dbReference>
<feature type="binding site" evidence="5">
    <location>
        <position position="75"/>
    </location>
    <ligand>
        <name>dimethylallyl diphosphate</name>
        <dbReference type="ChEBI" id="CHEBI:57623"/>
    </ligand>
</feature>
<keyword evidence="3 5" id="KW-0408">Iron</keyword>
<accession>A0A380ZGQ8</accession>
<dbReference type="Gene3D" id="3.40.50.11270">
    <property type="match status" value="1"/>
</dbReference>
<evidence type="ECO:0000313" key="9">
    <source>
        <dbReference type="EMBL" id="RHF11082.1"/>
    </source>
</evidence>
<dbReference type="Proteomes" id="UP000335496">
    <property type="component" value="Unassembled WGS sequence"/>
</dbReference>